<dbReference type="AlphaFoldDB" id="A0A8H6T932"/>
<proteinExistence type="predicted"/>
<feature type="compositionally biased region" description="Low complexity" evidence="1">
    <location>
        <begin position="565"/>
        <end position="576"/>
    </location>
</feature>
<dbReference type="RefSeq" id="XP_037224569.1">
    <property type="nucleotide sequence ID" value="XM_037359474.1"/>
</dbReference>
<keyword evidence="3" id="KW-1185">Reference proteome</keyword>
<feature type="region of interest" description="Disordered" evidence="1">
    <location>
        <begin position="549"/>
        <end position="594"/>
    </location>
</feature>
<gene>
    <name evidence="2" type="ORF">MIND_00259700</name>
</gene>
<evidence type="ECO:0000256" key="1">
    <source>
        <dbReference type="SAM" id="MobiDB-lite"/>
    </source>
</evidence>
<evidence type="ECO:0000313" key="3">
    <source>
        <dbReference type="Proteomes" id="UP000636479"/>
    </source>
</evidence>
<organism evidence="2 3">
    <name type="scientific">Mycena indigotica</name>
    <dbReference type="NCBI Taxonomy" id="2126181"/>
    <lineage>
        <taxon>Eukaryota</taxon>
        <taxon>Fungi</taxon>
        <taxon>Dikarya</taxon>
        <taxon>Basidiomycota</taxon>
        <taxon>Agaricomycotina</taxon>
        <taxon>Agaricomycetes</taxon>
        <taxon>Agaricomycetidae</taxon>
        <taxon>Agaricales</taxon>
        <taxon>Marasmiineae</taxon>
        <taxon>Mycenaceae</taxon>
        <taxon>Mycena</taxon>
    </lineage>
</organism>
<dbReference type="OrthoDB" id="3222453at2759"/>
<feature type="compositionally biased region" description="Basic and acidic residues" evidence="1">
    <location>
        <begin position="577"/>
        <end position="586"/>
    </location>
</feature>
<comment type="caution">
    <text evidence="2">The sequence shown here is derived from an EMBL/GenBank/DDBJ whole genome shotgun (WGS) entry which is preliminary data.</text>
</comment>
<dbReference type="EMBL" id="JACAZF010000002">
    <property type="protein sequence ID" value="KAF7312461.1"/>
    <property type="molecule type" value="Genomic_DNA"/>
</dbReference>
<dbReference type="GeneID" id="59341990"/>
<sequence length="652" mass="72354">MANSNYNWFTATFKEGLSRSYVAGVLAECIGDIVQSMLNDSAVSSAWVTEFQYSTNRFDQALRVFSLLDAHNLDINLILSFHRAVLNEDGIRSVLRDRFELVPTRTQTWPNNPTMEVTTTLPAEQMPFEVYYHHLLRKHRGIPLYSPAPRDTLPETYREAGVFIGDVGRITSDGSFDFFFNVYRAADDPVNVNGVPAGFTLLAMYPHYHISHKTRRPGDFVGSLSIQLESTQPFDPSHFPGAEYIFHSTHSDGAVLALPHGSQVQKVEAIRTMRQYAAQNAKYWYEFALGPELGRDIENGQLYFVTGWEKAPSWGIASFQTGYTPQAIAQQLRFQPTAPLESQYKYRWSCLPSIADTDFADAPMITAPLNQTLFLHAFAISLDEALWLQLLAGNDAVQTVHHPPAAGPGFSSLQISPHRASSWMASFSRLIPGSGGGNTDDAAEQGSSDVFMSATPPPPPSRLFHPSQLINEELLRQINGVTVAITHSDDWMEILDDSRPSPLAAVTPELFKEAIYDDCLEVKKEEGFVYLERLSAPTSSALMLRELRPHASTNPPSQVNRRRPPSQLSSSSQPDLQRQDAKENTQQKKTSCSKQRFRAGNRVFYWDGGGRTVYCVIKSLAIIPGGTVAVTAITDSGTTMRLPAAALQNLSV</sequence>
<evidence type="ECO:0000313" key="2">
    <source>
        <dbReference type="EMBL" id="KAF7312461.1"/>
    </source>
</evidence>
<accession>A0A8H6T932</accession>
<name>A0A8H6T932_9AGAR</name>
<reference evidence="2" key="1">
    <citation type="submission" date="2020-05" db="EMBL/GenBank/DDBJ databases">
        <title>Mycena genomes resolve the evolution of fungal bioluminescence.</title>
        <authorList>
            <person name="Tsai I.J."/>
        </authorList>
    </citation>
    <scope>NUCLEOTIDE SEQUENCE</scope>
    <source>
        <strain evidence="2">171206Taipei</strain>
    </source>
</reference>
<dbReference type="Proteomes" id="UP000636479">
    <property type="component" value="Unassembled WGS sequence"/>
</dbReference>
<protein>
    <submittedName>
        <fullName evidence="2">WD40 containing domain protein</fullName>
    </submittedName>
</protein>